<gene>
    <name evidence="1" type="ORF">HMI49_19795</name>
</gene>
<proteinExistence type="predicted"/>
<accession>A0A7Y4NT67</accession>
<evidence type="ECO:0000313" key="2">
    <source>
        <dbReference type="Proteomes" id="UP000563426"/>
    </source>
</evidence>
<evidence type="ECO:0000313" key="1">
    <source>
        <dbReference type="EMBL" id="NOK35451.1"/>
    </source>
</evidence>
<name>A0A7Y4NT67_9BACT</name>
<dbReference type="EMBL" id="JABFJV010000110">
    <property type="protein sequence ID" value="NOK35451.1"/>
    <property type="molecule type" value="Genomic_DNA"/>
</dbReference>
<sequence>MRPPSAEACSPPLCTVEGSHVPLPPDAVVPANVPALVVVPPAHEGVEEQSLRLRTEEGVDVEARLLKGPGSSGVLVPAAPLVPGARYHLEGSVPCSDGHTGQPFAAMADFTAGPEVALPTATGVLQAGATQYGAIRVWDSGASCSSDIMGSQVTLGFTPAPELVPFLPWVHWTLEVDGQTWATAPHGAVDANGGARPADGFRTMRDLLTVYTLCGNEPSGMPPSAMGVAPGVHTATLRPVLEQSETALPALEASFELTCRRMCGCADGGYNPGAEAGPDPDDGLPLKAKGCSQAGGGLSVLGLLAALRLWRRRTACPNAPVSRVSRP</sequence>
<dbReference type="RefSeq" id="WP_171436176.1">
    <property type="nucleotide sequence ID" value="NZ_JABFJV010000110.1"/>
</dbReference>
<comment type="caution">
    <text evidence="1">The sequence shown here is derived from an EMBL/GenBank/DDBJ whole genome shotgun (WGS) entry which is preliminary data.</text>
</comment>
<protein>
    <submittedName>
        <fullName evidence="1">Uncharacterized protein</fullName>
    </submittedName>
</protein>
<keyword evidence="2" id="KW-1185">Reference proteome</keyword>
<dbReference type="Proteomes" id="UP000563426">
    <property type="component" value="Unassembled WGS sequence"/>
</dbReference>
<reference evidence="1 2" key="1">
    <citation type="submission" date="2020-05" db="EMBL/GenBank/DDBJ databases">
        <authorList>
            <person name="Whitworth D."/>
        </authorList>
    </citation>
    <scope>NUCLEOTIDE SEQUENCE [LARGE SCALE GENOMIC DNA]</scope>
    <source>
        <strain evidence="1 2">AB043B</strain>
    </source>
</reference>
<dbReference type="AlphaFoldDB" id="A0A7Y4NT67"/>
<organism evidence="1 2">
    <name type="scientific">Corallococcus exercitus</name>
    <dbReference type="NCBI Taxonomy" id="2316736"/>
    <lineage>
        <taxon>Bacteria</taxon>
        <taxon>Pseudomonadati</taxon>
        <taxon>Myxococcota</taxon>
        <taxon>Myxococcia</taxon>
        <taxon>Myxococcales</taxon>
        <taxon>Cystobacterineae</taxon>
        <taxon>Myxococcaceae</taxon>
        <taxon>Corallococcus</taxon>
    </lineage>
</organism>